<dbReference type="EMBL" id="CP022011">
    <property type="protein sequence ID" value="QDJ14231.1"/>
    <property type="molecule type" value="Genomic_DNA"/>
</dbReference>
<feature type="region of interest" description="Disordered" evidence="1">
    <location>
        <begin position="508"/>
        <end position="530"/>
    </location>
</feature>
<proteinExistence type="predicted"/>
<protein>
    <submittedName>
        <fullName evidence="2">Uncharacterized protein</fullName>
    </submittedName>
</protein>
<gene>
    <name evidence="2" type="ORF">CEP48_01805</name>
</gene>
<feature type="compositionally biased region" description="Low complexity" evidence="1">
    <location>
        <begin position="158"/>
        <end position="192"/>
    </location>
</feature>
<sequence length="530" mass="56060">MKKTGLALTISIILGLTGCSGGSGGGSSSHANLPKDNTVVINPKPQSNTSTTTSTARLADNAVDTPAESTIDTASNTEKATAEENITHVHLTPDSRSRRIIHGDSKGNEGYGYEDIARQETPVNENSDDAAATVVESTPHSFPDRRPGRIRGKRSVVEPTVETAEAAETEVATEPATVTATATTTTPAPAVTPEKKVEEKRFENGKTADQLPKVPGAKPVSSTTDSYGKTKIVYDNGRVIESYESNDGQEYWRPFPPTNNPAPKQDPKLDGLSFIDKTQAEKLLSDLNKNVEDAKKAASSEGDYVLGYGVDFSKRNYSTTVDKHQVKIKQENGKTTVTVSLDGSIEANDLADNKNMYDFVNANGKNPPKFLVNVGGDSYLGSNGKELLAFGVKSTSMPSSNLDYKGQSIIWTKTTDEQGSYHVGDFTGKYNTSANSFTGTINIGNDNTNHLELTLNASTNGQSSFSGTVTITTAPTSMDSWKSSSLKFDGQLNGAGGKGTSGIIYTDSSSGDAQGKIGGVYAGSASETAK</sequence>
<dbReference type="PROSITE" id="PS51257">
    <property type="entry name" value="PROKAR_LIPOPROTEIN"/>
    <property type="match status" value="1"/>
</dbReference>
<feature type="region of interest" description="Disordered" evidence="1">
    <location>
        <begin position="21"/>
        <end position="56"/>
    </location>
</feature>
<evidence type="ECO:0000313" key="3">
    <source>
        <dbReference type="Proteomes" id="UP000955338"/>
    </source>
</evidence>
<organism evidence="2 3">
    <name type="scientific">Mergibacter septicus</name>
    <dbReference type="NCBI Taxonomy" id="221402"/>
    <lineage>
        <taxon>Bacteria</taxon>
        <taxon>Pseudomonadati</taxon>
        <taxon>Pseudomonadota</taxon>
        <taxon>Gammaproteobacteria</taxon>
        <taxon>Pasteurellales</taxon>
        <taxon>Pasteurellaceae</taxon>
        <taxon>Mergibacter</taxon>
    </lineage>
</organism>
<dbReference type="AlphaFoldDB" id="A0A8D4IX24"/>
<feature type="region of interest" description="Disordered" evidence="1">
    <location>
        <begin position="206"/>
        <end position="225"/>
    </location>
</feature>
<accession>A0A8D4IX24</accession>
<name>A0A8D4IX24_9PAST</name>
<evidence type="ECO:0000313" key="2">
    <source>
        <dbReference type="EMBL" id="QDJ14231.1"/>
    </source>
</evidence>
<reference evidence="2" key="1">
    <citation type="submission" date="2017-06" db="EMBL/GenBank/DDBJ databases">
        <title>Genome sequencing of pathogenic and non-pathogenic strains within Bisgaard taxon 40.</title>
        <authorList>
            <person name="Ladner J.T."/>
            <person name="Lovett S.P."/>
            <person name="Koroleva G."/>
            <person name="Lorch J.M."/>
        </authorList>
    </citation>
    <scope>NUCLEOTIDE SEQUENCE</scope>
    <source>
        <strain evidence="2">27576-1-I1</strain>
    </source>
</reference>
<dbReference type="RefSeq" id="WP_261919688.1">
    <property type="nucleotide sequence ID" value="NZ_CP022011.1"/>
</dbReference>
<evidence type="ECO:0000256" key="1">
    <source>
        <dbReference type="SAM" id="MobiDB-lite"/>
    </source>
</evidence>
<feature type="region of interest" description="Disordered" evidence="1">
    <location>
        <begin position="158"/>
        <end position="197"/>
    </location>
</feature>
<keyword evidence="3" id="KW-1185">Reference proteome</keyword>
<dbReference type="Proteomes" id="UP000955338">
    <property type="component" value="Chromosome"/>
</dbReference>
<feature type="compositionally biased region" description="Polar residues" evidence="1">
    <location>
        <begin position="44"/>
        <end position="56"/>
    </location>
</feature>